<sequence>MKTFLTITAHPDDEALGFGASSYVLSQKGHKVYNCILSGSVDARRHKPDQEDLKIHTNKAQEYMGAEKPILGNFPNIKFNTVAHLELVQYIEKIIEEIEPDVLITHHPYDLNNDHYHTSKACQAAARLFQRKPTKPIEAFYFMEIPSSTDWAFPVDGQTFRPDTFIEVGKIGVEQKLKALHAYEGVMRPYPHPRSDEAITALAVLRGSQAGKMYCESFQTAMNIINF</sequence>
<proteinExistence type="predicted"/>
<dbReference type="Gene3D" id="3.40.50.10320">
    <property type="entry name" value="LmbE-like"/>
    <property type="match status" value="1"/>
</dbReference>
<keyword evidence="2" id="KW-1185">Reference proteome</keyword>
<dbReference type="Proteomes" id="UP000248584">
    <property type="component" value="Unassembled WGS sequence"/>
</dbReference>
<dbReference type="InterPro" id="IPR024078">
    <property type="entry name" value="LmbE-like_dom_sf"/>
</dbReference>
<organism evidence="1 2">
    <name type="scientific">Nonlabens dokdonensis</name>
    <dbReference type="NCBI Taxonomy" id="328515"/>
    <lineage>
        <taxon>Bacteria</taxon>
        <taxon>Pseudomonadati</taxon>
        <taxon>Bacteroidota</taxon>
        <taxon>Flavobacteriia</taxon>
        <taxon>Flavobacteriales</taxon>
        <taxon>Flavobacteriaceae</taxon>
        <taxon>Nonlabens</taxon>
    </lineage>
</organism>
<dbReference type="Pfam" id="PF02585">
    <property type="entry name" value="PIG-L"/>
    <property type="match status" value="1"/>
</dbReference>
<dbReference type="EMBL" id="QKZR01000004">
    <property type="protein sequence ID" value="PZX39209.1"/>
    <property type="molecule type" value="Genomic_DNA"/>
</dbReference>
<dbReference type="InterPro" id="IPR003737">
    <property type="entry name" value="GlcNAc_PI_deacetylase-related"/>
</dbReference>
<gene>
    <name evidence="1" type="ORF">LX97_02575</name>
</gene>
<dbReference type="SUPFAM" id="SSF102588">
    <property type="entry name" value="LmbE-like"/>
    <property type="match status" value="1"/>
</dbReference>
<protein>
    <submittedName>
        <fullName evidence="1">LmbE family N-acetylglucosaminyl deacetylase</fullName>
    </submittedName>
</protein>
<name>A0ABX5PX00_9FLAO</name>
<reference evidence="1 2" key="1">
    <citation type="submission" date="2018-06" db="EMBL/GenBank/DDBJ databases">
        <title>Genomic Encyclopedia of Archaeal and Bacterial Type Strains, Phase II (KMG-II): from individual species to whole genera.</title>
        <authorList>
            <person name="Goeker M."/>
        </authorList>
    </citation>
    <scope>NUCLEOTIDE SEQUENCE [LARGE SCALE GENOMIC DNA]</scope>
    <source>
        <strain evidence="1 2">DSM 17205</strain>
    </source>
</reference>
<accession>A0ABX5PX00</accession>
<dbReference type="RefSeq" id="WP_015364156.1">
    <property type="nucleotide sequence ID" value="NZ_QKZR01000004.1"/>
</dbReference>
<evidence type="ECO:0000313" key="1">
    <source>
        <dbReference type="EMBL" id="PZX39209.1"/>
    </source>
</evidence>
<evidence type="ECO:0000313" key="2">
    <source>
        <dbReference type="Proteomes" id="UP000248584"/>
    </source>
</evidence>
<comment type="caution">
    <text evidence="1">The sequence shown here is derived from an EMBL/GenBank/DDBJ whole genome shotgun (WGS) entry which is preliminary data.</text>
</comment>